<reference evidence="5 6" key="1">
    <citation type="submission" date="2015-01" db="EMBL/GenBank/DDBJ databases">
        <title>Evolution of Trichinella species and genotypes.</title>
        <authorList>
            <person name="Korhonen P.K."/>
            <person name="Edoardo P."/>
            <person name="Giuseppe L.R."/>
            <person name="Gasser R.B."/>
        </authorList>
    </citation>
    <scope>NUCLEOTIDE SEQUENCE [LARGE SCALE GENOMIC DNA]</scope>
    <source>
        <strain evidence="5">ISS3</strain>
    </source>
</reference>
<dbReference type="CDD" id="cd14792">
    <property type="entry name" value="GH27"/>
    <property type="match status" value="1"/>
</dbReference>
<accession>A0A0V1B0F1</accession>
<dbReference type="Gene3D" id="2.60.40.1180">
    <property type="entry name" value="Golgi alpha-mannosidase II"/>
    <property type="match status" value="1"/>
</dbReference>
<dbReference type="PANTHER" id="PTHR11452">
    <property type="entry name" value="ALPHA-GALACTOSIDASE/ALPHA-N-ACETYLGALACTOSAMINIDASE"/>
    <property type="match status" value="1"/>
</dbReference>
<dbReference type="Pfam" id="PF09072">
    <property type="entry name" value="TMA7"/>
    <property type="match status" value="1"/>
</dbReference>
<dbReference type="Proteomes" id="UP000054776">
    <property type="component" value="Unassembled WGS sequence"/>
</dbReference>
<protein>
    <recommendedName>
        <fullName evidence="4">Alpha-galactosidase</fullName>
        <ecNumber evidence="4">3.2.1.-</ecNumber>
    </recommendedName>
</protein>
<dbReference type="SUPFAM" id="SSF51445">
    <property type="entry name" value="(Trans)glycosidases"/>
    <property type="match status" value="1"/>
</dbReference>
<organism evidence="5 6">
    <name type="scientific">Trichinella spiralis</name>
    <name type="common">Trichina worm</name>
    <dbReference type="NCBI Taxonomy" id="6334"/>
    <lineage>
        <taxon>Eukaryota</taxon>
        <taxon>Metazoa</taxon>
        <taxon>Ecdysozoa</taxon>
        <taxon>Nematoda</taxon>
        <taxon>Enoplea</taxon>
        <taxon>Dorylaimia</taxon>
        <taxon>Trichinellida</taxon>
        <taxon>Trichinellidae</taxon>
        <taxon>Trichinella</taxon>
    </lineage>
</organism>
<dbReference type="GO" id="GO:0016139">
    <property type="term" value="P:glycoside catabolic process"/>
    <property type="evidence" value="ECO:0007669"/>
    <property type="project" value="TreeGrafter"/>
</dbReference>
<proteinExistence type="inferred from homology"/>
<gene>
    <name evidence="5" type="primary">Naga</name>
    <name evidence="5" type="ORF">T01_12382</name>
</gene>
<evidence type="ECO:0000256" key="1">
    <source>
        <dbReference type="ARBA" id="ARBA00009743"/>
    </source>
</evidence>
<keyword evidence="4" id="KW-1015">Disulfide bond</keyword>
<dbReference type="InterPro" id="IPR000111">
    <property type="entry name" value="Glyco_hydro_27/36_CS"/>
</dbReference>
<keyword evidence="6" id="KW-1185">Reference proteome</keyword>
<evidence type="ECO:0000256" key="2">
    <source>
        <dbReference type="ARBA" id="ARBA00022801"/>
    </source>
</evidence>
<comment type="caution">
    <text evidence="5">The sequence shown here is derived from an EMBL/GenBank/DDBJ whole genome shotgun (WGS) entry which is preliminary data.</text>
</comment>
<comment type="subunit">
    <text evidence="4">Homodimer.</text>
</comment>
<dbReference type="PRINTS" id="PR00740">
    <property type="entry name" value="GLHYDRLASE27"/>
</dbReference>
<dbReference type="InParanoid" id="A0A0V1B0F1"/>
<dbReference type="GO" id="GO:0004557">
    <property type="term" value="F:alpha-galactosidase activity"/>
    <property type="evidence" value="ECO:0007669"/>
    <property type="project" value="TreeGrafter"/>
</dbReference>
<dbReference type="EMBL" id="JYDH01000140">
    <property type="protein sequence ID" value="KRY30504.1"/>
    <property type="molecule type" value="Genomic_DNA"/>
</dbReference>
<evidence type="ECO:0000313" key="5">
    <source>
        <dbReference type="EMBL" id="KRY30504.1"/>
    </source>
</evidence>
<dbReference type="Gene3D" id="3.20.20.70">
    <property type="entry name" value="Aldolase class I"/>
    <property type="match status" value="1"/>
</dbReference>
<dbReference type="InterPro" id="IPR013780">
    <property type="entry name" value="Glyco_hydro_b"/>
</dbReference>
<dbReference type="InterPro" id="IPR017853">
    <property type="entry name" value="GH"/>
</dbReference>
<feature type="non-terminal residue" evidence="5">
    <location>
        <position position="1"/>
    </location>
</feature>
<dbReference type="PROSITE" id="PS00512">
    <property type="entry name" value="ALPHA_GALACTOSIDASE"/>
    <property type="match status" value="1"/>
</dbReference>
<keyword evidence="2 4" id="KW-0378">Hydrolase</keyword>
<dbReference type="EC" id="3.2.1.-" evidence="4"/>
<dbReference type="STRING" id="6334.A0A0V1B0F1"/>
<dbReference type="PANTHER" id="PTHR11452:SF83">
    <property type="entry name" value="ALPHA-GALACTOSIDASE"/>
    <property type="match status" value="1"/>
</dbReference>
<evidence type="ECO:0000313" key="6">
    <source>
        <dbReference type="Proteomes" id="UP000054776"/>
    </source>
</evidence>
<dbReference type="Pfam" id="PF16499">
    <property type="entry name" value="Melibiase_2"/>
    <property type="match status" value="1"/>
</dbReference>
<dbReference type="OrthoDB" id="5795902at2759"/>
<dbReference type="AlphaFoldDB" id="A0A0V1B0F1"/>
<dbReference type="InterPro" id="IPR002241">
    <property type="entry name" value="Glyco_hydro_27"/>
</dbReference>
<name>A0A0V1B0F1_TRISP</name>
<keyword evidence="3 4" id="KW-0326">Glycosidase</keyword>
<dbReference type="FunFam" id="3.20.20.70:FF:000197">
    <property type="entry name" value="Alpha-galactosidase"/>
    <property type="match status" value="1"/>
</dbReference>
<dbReference type="InterPro" id="IPR013785">
    <property type="entry name" value="Aldolase_TIM"/>
</dbReference>
<evidence type="ECO:0000256" key="4">
    <source>
        <dbReference type="RuleBase" id="RU361168"/>
    </source>
</evidence>
<dbReference type="GO" id="GO:0009311">
    <property type="term" value="P:oligosaccharide metabolic process"/>
    <property type="evidence" value="ECO:0007669"/>
    <property type="project" value="TreeGrafter"/>
</dbReference>
<dbReference type="InterPro" id="IPR015157">
    <property type="entry name" value="TMA7"/>
</dbReference>
<dbReference type="GO" id="GO:0005737">
    <property type="term" value="C:cytoplasm"/>
    <property type="evidence" value="ECO:0007669"/>
    <property type="project" value="TreeGrafter"/>
</dbReference>
<evidence type="ECO:0000256" key="3">
    <source>
        <dbReference type="ARBA" id="ARBA00023295"/>
    </source>
</evidence>
<sequence>LILFLVHSSTSLLFLYRREMASREGGKKKPLKQPKKTVKELTDDDMEMKKKQLEEKKALKIAAQKAASKGPLSKEVAPELSIFLRFMSETCAIFVALVSILFENALRSFGAQNGLALTPPMGWISWLQFGCQIDCSKGLKNCFSEQAILDIAEHLVADGYRDAGYIYMNLDDCWSSRRRDQNGRLMADPIRFPHGIKWLGQELHRRGLKLGMYTNIGSKTCMGYPGSGENIEKDAETFASWEVDMLKVDGCFTDKSTFSTKYPKMAKALNFTGRKILLSCSWPYYTYPEKPPYPLIAKHCNMWRNYQDVQMNWNSIMQIIDFYEANQDLLANFHKRGQWNDADMLVIGSPKLTNDQAQAQMAIWSILGVPLFMSNDLRTLSPALQDILLNEQLIAINKDPLEPMGKVVKKASFATTFLYMVGSISIYKKEVDIRSPFIVLVLFNRDEVARKMIEIKMDLFSTYNKRTYLIHDVLNKNAVGYLTQNANYGRSKFEFHVPPTGVVVLKVYPVDVDLNAPPTTVHPFIWTIFGLFLAISVLKYLKDEHCCRDEHSAKTAKYRSTTTTACSVLSFYP</sequence>
<comment type="similarity">
    <text evidence="1 4">Belongs to the glycosyl hydrolase 27 family.</text>
</comment>